<feature type="region of interest" description="Disordered" evidence="1">
    <location>
        <begin position="16"/>
        <end position="141"/>
    </location>
</feature>
<proteinExistence type="predicted"/>
<feature type="compositionally biased region" description="Acidic residues" evidence="1">
    <location>
        <begin position="85"/>
        <end position="98"/>
    </location>
</feature>
<dbReference type="AlphaFoldDB" id="A0A136IJF5"/>
<dbReference type="Proteomes" id="UP000070501">
    <property type="component" value="Unassembled WGS sequence"/>
</dbReference>
<sequence>MSGFARQLQLEIVARLERSPLADLSQAKTAVDPEQEEAEATEDSEKEPGVKDVDPEPEAETAGNHERESDARDDEQGPAKVAETPEQESDAMDVDPEPEPVIAASDSIPASPARAESSVDSATSHNSLPSQATPGNITHDEDTQSIQGTIEVAVNRTAFDPTKFFAYAKVCDPRKPGAMDTWSGTMWDNFVNSAAMHSHRATIFKMVAYMGFSEWFERQSQNYQTELAVHRRGRSGRRIASIILDLMIQPEDGSCKKRRLRLIRIKSHGNKLRSIVSRSGWWILFHKQLWEFVKSEASFLRVLAELNQLSYLEPLTVCLDIQFQKLITEGRTAFGLFLHDLTSSHQDVLLQQAEEMRTQYDMTEVNALIVNQKLDALRTRLLAMFGRDGQFSNTDRLWINQRFQIDCCDIERLRPGQWLNQWKVRHYNSIKTLECTNLSAFKECKFEEAKGSNDRGKCLFVRMQSVQG</sequence>
<dbReference type="OrthoDB" id="5084510at2759"/>
<evidence type="ECO:0000313" key="3">
    <source>
        <dbReference type="Proteomes" id="UP000070501"/>
    </source>
</evidence>
<dbReference type="EMBL" id="KQ964316">
    <property type="protein sequence ID" value="KXJ84878.1"/>
    <property type="molecule type" value="Genomic_DNA"/>
</dbReference>
<accession>A0A136IJF5</accession>
<dbReference type="STRING" id="196109.A0A136IJF5"/>
<organism evidence="2 3">
    <name type="scientific">Microdochium bolleyi</name>
    <dbReference type="NCBI Taxonomy" id="196109"/>
    <lineage>
        <taxon>Eukaryota</taxon>
        <taxon>Fungi</taxon>
        <taxon>Dikarya</taxon>
        <taxon>Ascomycota</taxon>
        <taxon>Pezizomycotina</taxon>
        <taxon>Sordariomycetes</taxon>
        <taxon>Xylariomycetidae</taxon>
        <taxon>Xylariales</taxon>
        <taxon>Microdochiaceae</taxon>
        <taxon>Microdochium</taxon>
    </lineage>
</organism>
<keyword evidence="3" id="KW-1185">Reference proteome</keyword>
<feature type="compositionally biased region" description="Low complexity" evidence="1">
    <location>
        <begin position="100"/>
        <end position="115"/>
    </location>
</feature>
<feature type="compositionally biased region" description="Basic and acidic residues" evidence="1">
    <location>
        <begin position="63"/>
        <end position="77"/>
    </location>
</feature>
<evidence type="ECO:0000256" key="1">
    <source>
        <dbReference type="SAM" id="MobiDB-lite"/>
    </source>
</evidence>
<feature type="compositionally biased region" description="Acidic residues" evidence="1">
    <location>
        <begin position="33"/>
        <end position="45"/>
    </location>
</feature>
<dbReference type="InParanoid" id="A0A136IJF5"/>
<name>A0A136IJF5_9PEZI</name>
<gene>
    <name evidence="2" type="ORF">Micbo1qcDRAFT_181289</name>
</gene>
<evidence type="ECO:0000313" key="2">
    <source>
        <dbReference type="EMBL" id="KXJ84878.1"/>
    </source>
</evidence>
<reference evidence="3" key="1">
    <citation type="submission" date="2016-02" db="EMBL/GenBank/DDBJ databases">
        <title>Draft genome sequence of Microdochium bolleyi, a fungal endophyte of beachgrass.</title>
        <authorList>
            <consortium name="DOE Joint Genome Institute"/>
            <person name="David A.S."/>
            <person name="May G."/>
            <person name="Haridas S."/>
            <person name="Lim J."/>
            <person name="Wang M."/>
            <person name="Labutti K."/>
            <person name="Lipzen A."/>
            <person name="Barry K."/>
            <person name="Grigoriev I.V."/>
        </authorList>
    </citation>
    <scope>NUCLEOTIDE SEQUENCE [LARGE SCALE GENOMIC DNA]</scope>
    <source>
        <strain evidence="3">J235TASD1</strain>
    </source>
</reference>
<feature type="compositionally biased region" description="Polar residues" evidence="1">
    <location>
        <begin position="118"/>
        <end position="136"/>
    </location>
</feature>
<protein>
    <submittedName>
        <fullName evidence="2">Uncharacterized protein</fullName>
    </submittedName>
</protein>